<reference evidence="2 3" key="1">
    <citation type="submission" date="2020-05" db="EMBL/GenBank/DDBJ databases">
        <title>Vigna angularis (adzuki bean) Var. LongXiaoDou No. 4 denovo assembly.</title>
        <authorList>
            <person name="Xiang H."/>
        </authorList>
    </citation>
    <scope>NUCLEOTIDE SEQUENCE [LARGE SCALE GENOMIC DNA]</scope>
    <source>
        <tissue evidence="2">Leaf</tissue>
    </source>
</reference>
<comment type="caution">
    <text evidence="2">The sequence shown here is derived from an EMBL/GenBank/DDBJ whole genome shotgun (WGS) entry which is preliminary data.</text>
</comment>
<feature type="compositionally biased region" description="Basic and acidic residues" evidence="1">
    <location>
        <begin position="66"/>
        <end position="75"/>
    </location>
</feature>
<gene>
    <name evidence="2" type="ORF">HKW66_Vig0184310</name>
</gene>
<feature type="region of interest" description="Disordered" evidence="1">
    <location>
        <begin position="49"/>
        <end position="75"/>
    </location>
</feature>
<organism evidence="2 3">
    <name type="scientific">Phaseolus angularis</name>
    <name type="common">Azuki bean</name>
    <name type="synonym">Vigna angularis</name>
    <dbReference type="NCBI Taxonomy" id="3914"/>
    <lineage>
        <taxon>Eukaryota</taxon>
        <taxon>Viridiplantae</taxon>
        <taxon>Streptophyta</taxon>
        <taxon>Embryophyta</taxon>
        <taxon>Tracheophyta</taxon>
        <taxon>Spermatophyta</taxon>
        <taxon>Magnoliopsida</taxon>
        <taxon>eudicotyledons</taxon>
        <taxon>Gunneridae</taxon>
        <taxon>Pentapetalae</taxon>
        <taxon>rosids</taxon>
        <taxon>fabids</taxon>
        <taxon>Fabales</taxon>
        <taxon>Fabaceae</taxon>
        <taxon>Papilionoideae</taxon>
        <taxon>50 kb inversion clade</taxon>
        <taxon>NPAAA clade</taxon>
        <taxon>indigoferoid/millettioid clade</taxon>
        <taxon>Phaseoleae</taxon>
        <taxon>Vigna</taxon>
    </lineage>
</organism>
<dbReference type="Proteomes" id="UP000743370">
    <property type="component" value="Unassembled WGS sequence"/>
</dbReference>
<accession>A0A8T0KZG7</accession>
<dbReference type="EMBL" id="JABFOF010000003">
    <property type="protein sequence ID" value="KAG2403145.1"/>
    <property type="molecule type" value="Genomic_DNA"/>
</dbReference>
<name>A0A8T0KZG7_PHAAN</name>
<evidence type="ECO:0000256" key="1">
    <source>
        <dbReference type="SAM" id="MobiDB-lite"/>
    </source>
</evidence>
<dbReference type="AlphaFoldDB" id="A0A8T0KZG7"/>
<protein>
    <submittedName>
        <fullName evidence="2">Uncharacterized protein</fullName>
    </submittedName>
</protein>
<proteinExistence type="predicted"/>
<sequence length="150" mass="16045">MVDIHPIPSTGIVPVNSTVSGTHHCCCCRVAAAAVATAAVATAAVAGAPESTGDHTIGSVSAGRPPLHEDRRDWSSHAPPRAAARVAAAAAHAGASPKLSAADQHRRERLLALFLDLWSLRQSEHFEFLGFLPLHGVFLVYKHLYWWLIF</sequence>
<evidence type="ECO:0000313" key="2">
    <source>
        <dbReference type="EMBL" id="KAG2403145.1"/>
    </source>
</evidence>
<evidence type="ECO:0000313" key="3">
    <source>
        <dbReference type="Proteomes" id="UP000743370"/>
    </source>
</evidence>